<evidence type="ECO:0000313" key="1">
    <source>
        <dbReference type="EMBL" id="SVC58519.1"/>
    </source>
</evidence>
<dbReference type="AlphaFoldDB" id="A0A382NBK0"/>
<dbReference type="EMBL" id="UINC01099333">
    <property type="protein sequence ID" value="SVC58519.1"/>
    <property type="molecule type" value="Genomic_DNA"/>
</dbReference>
<accession>A0A382NBK0</accession>
<gene>
    <name evidence="1" type="ORF">METZ01_LOCUS311373</name>
</gene>
<organism evidence="1">
    <name type="scientific">marine metagenome</name>
    <dbReference type="NCBI Taxonomy" id="408172"/>
    <lineage>
        <taxon>unclassified sequences</taxon>
        <taxon>metagenomes</taxon>
        <taxon>ecological metagenomes</taxon>
    </lineage>
</organism>
<reference evidence="1" key="1">
    <citation type="submission" date="2018-05" db="EMBL/GenBank/DDBJ databases">
        <authorList>
            <person name="Lanie J.A."/>
            <person name="Ng W.-L."/>
            <person name="Kazmierczak K.M."/>
            <person name="Andrzejewski T.M."/>
            <person name="Davidsen T.M."/>
            <person name="Wayne K.J."/>
            <person name="Tettelin H."/>
            <person name="Glass J.I."/>
            <person name="Rusch D."/>
            <person name="Podicherti R."/>
            <person name="Tsui H.-C.T."/>
            <person name="Winkler M.E."/>
        </authorList>
    </citation>
    <scope>NUCLEOTIDE SEQUENCE</scope>
</reference>
<sequence length="56" mass="6184">MRTSKPSDLRLSIIVAFRARPPRGFFFQPQGSVSPWTLAVLTIRICLEAAISANPV</sequence>
<protein>
    <submittedName>
        <fullName evidence="1">Uncharacterized protein</fullName>
    </submittedName>
</protein>
<proteinExistence type="predicted"/>
<name>A0A382NBK0_9ZZZZ</name>